<name>A0ABU0IPZ6_9CAUL</name>
<sequence>MGIGNEGGGDNLTERQKKWFASVQASLERDTGKTLAEWVAIARTCPETRPHARVEWLRENYGLGVNRIAHILSEAFPPEIGWDDADALRAALWKDPASTAILEAVEARVKALPKLVTGQRKGFSAWSKEFQFAAVKPTKGGTALLGLAVTADASPRLSEANGREGWSERLKSKIALSSPSEVDDEIAALLKAAWERS</sequence>
<evidence type="ECO:0000313" key="3">
    <source>
        <dbReference type="Proteomes" id="UP001228905"/>
    </source>
</evidence>
<accession>A0ABU0IPZ6</accession>
<keyword evidence="3" id="KW-1185">Reference proteome</keyword>
<feature type="domain" description="DUF5655" evidence="1">
    <location>
        <begin position="95"/>
        <end position="195"/>
    </location>
</feature>
<dbReference type="EMBL" id="JAUSVS010000002">
    <property type="protein sequence ID" value="MDQ0464075.1"/>
    <property type="molecule type" value="Genomic_DNA"/>
</dbReference>
<dbReference type="InterPro" id="IPR025629">
    <property type="entry name" value="DUF4287"/>
</dbReference>
<dbReference type="Proteomes" id="UP001228905">
    <property type="component" value="Unassembled WGS sequence"/>
</dbReference>
<dbReference type="Pfam" id="PF18899">
    <property type="entry name" value="DUF5655"/>
    <property type="match status" value="1"/>
</dbReference>
<evidence type="ECO:0000313" key="2">
    <source>
        <dbReference type="EMBL" id="MDQ0464075.1"/>
    </source>
</evidence>
<dbReference type="Pfam" id="PF14117">
    <property type="entry name" value="DUF4287"/>
    <property type="match status" value="1"/>
</dbReference>
<organism evidence="2 3">
    <name type="scientific">Caulobacter ginsengisoli</name>
    <dbReference type="NCBI Taxonomy" id="400775"/>
    <lineage>
        <taxon>Bacteria</taxon>
        <taxon>Pseudomonadati</taxon>
        <taxon>Pseudomonadota</taxon>
        <taxon>Alphaproteobacteria</taxon>
        <taxon>Caulobacterales</taxon>
        <taxon>Caulobacteraceae</taxon>
        <taxon>Caulobacter</taxon>
    </lineage>
</organism>
<comment type="caution">
    <text evidence="2">The sequence shown here is derived from an EMBL/GenBank/DDBJ whole genome shotgun (WGS) entry which is preliminary data.</text>
</comment>
<gene>
    <name evidence="2" type="ORF">QO010_001846</name>
</gene>
<protein>
    <recommendedName>
        <fullName evidence="1">DUF5655 domain-containing protein</fullName>
    </recommendedName>
</protein>
<dbReference type="RefSeq" id="WP_307348470.1">
    <property type="nucleotide sequence ID" value="NZ_JAUSVS010000002.1"/>
</dbReference>
<proteinExistence type="predicted"/>
<dbReference type="InterPro" id="IPR043714">
    <property type="entry name" value="DUF5655"/>
</dbReference>
<evidence type="ECO:0000259" key="1">
    <source>
        <dbReference type="Pfam" id="PF18899"/>
    </source>
</evidence>
<reference evidence="2 3" key="1">
    <citation type="submission" date="2023-07" db="EMBL/GenBank/DDBJ databases">
        <title>Genomic Encyclopedia of Type Strains, Phase IV (KMG-IV): sequencing the most valuable type-strain genomes for metagenomic binning, comparative biology and taxonomic classification.</title>
        <authorList>
            <person name="Goeker M."/>
        </authorList>
    </citation>
    <scope>NUCLEOTIDE SEQUENCE [LARGE SCALE GENOMIC DNA]</scope>
    <source>
        <strain evidence="2 3">DSM 18695</strain>
    </source>
</reference>